<feature type="disulfide bond" description="Redox-active" evidence="6">
    <location>
        <begin position="272"/>
        <end position="275"/>
    </location>
</feature>
<dbReference type="InterPro" id="IPR000397">
    <property type="entry name" value="Heat_shock_Hsp33"/>
</dbReference>
<comment type="similarity">
    <text evidence="6">Belongs to the HSP33 family.</text>
</comment>
<dbReference type="PANTHER" id="PTHR30111:SF1">
    <property type="entry name" value="33 KDA CHAPERONIN"/>
    <property type="match status" value="1"/>
</dbReference>
<dbReference type="NCBIfam" id="NF001033">
    <property type="entry name" value="PRK00114.1"/>
    <property type="match status" value="1"/>
</dbReference>
<keyword evidence="2 6" id="KW-0862">Zinc</keyword>
<evidence type="ECO:0000313" key="8">
    <source>
        <dbReference type="Proteomes" id="UP001519343"/>
    </source>
</evidence>
<feature type="disulfide bond" description="Redox-active" evidence="6">
    <location>
        <begin position="239"/>
        <end position="241"/>
    </location>
</feature>
<protein>
    <recommendedName>
        <fullName evidence="6">33 kDa chaperonin</fullName>
    </recommendedName>
    <alternativeName>
        <fullName evidence="6">Heat shock protein 33 homolog</fullName>
        <shortName evidence="6">HSP33</shortName>
    </alternativeName>
</protein>
<evidence type="ECO:0000313" key="7">
    <source>
        <dbReference type="EMBL" id="MBP1932486.1"/>
    </source>
</evidence>
<proteinExistence type="inferred from homology"/>
<dbReference type="InterPro" id="IPR016154">
    <property type="entry name" value="Heat_shock_Hsp33_C"/>
</dbReference>
<dbReference type="InterPro" id="IPR016153">
    <property type="entry name" value="Heat_shock_Hsp33_N"/>
</dbReference>
<comment type="function">
    <text evidence="6">Redox regulated molecular chaperone. Protects both thermally unfolding and oxidatively damaged proteins from irreversible aggregation. Plays an important role in the bacterial defense system toward oxidative stress.</text>
</comment>
<keyword evidence="3 6" id="KW-1015">Disulfide bond</keyword>
<evidence type="ECO:0000256" key="3">
    <source>
        <dbReference type="ARBA" id="ARBA00023157"/>
    </source>
</evidence>
<dbReference type="SUPFAM" id="SSF64397">
    <property type="entry name" value="Hsp33 domain"/>
    <property type="match status" value="1"/>
</dbReference>
<sequence length="295" mass="31874">MQENKDYLVRGISRNGKVRALAIRSTGIVEELRKKNDTWPVASAALGRSVSAGAMMGAMLKGNERLSIQIKGGGPIGTIFVDANAKGEVRGTVSNPHVHFPLNEKGKLDVAAAVGVEGSLVVTKDLGLKDPYHGSVELISGEIGEDFTYYFAKSEQTPSAVGVGVLVNPDNSIKAAGGFIIQLLPGIKDEEINEIENMLGQISPVSTMIDEGLSPEEILEQVLGNDLTILKEMDIIFSCHCSEERVENALISMGYDELKSLIEEQGKADVTCHFCNEKYELDKERLEGLLASIQK</sequence>
<dbReference type="SUPFAM" id="SSF118352">
    <property type="entry name" value="HSP33 redox switch-like"/>
    <property type="match status" value="1"/>
</dbReference>
<gene>
    <name evidence="6" type="primary">hslO</name>
    <name evidence="7" type="ORF">J2Z37_002487</name>
</gene>
<name>A0ABS4GQE0_9BACL</name>
<evidence type="ECO:0000256" key="2">
    <source>
        <dbReference type="ARBA" id="ARBA00022833"/>
    </source>
</evidence>
<organism evidence="7 8">
    <name type="scientific">Ammoniphilus resinae</name>
    <dbReference type="NCBI Taxonomy" id="861532"/>
    <lineage>
        <taxon>Bacteria</taxon>
        <taxon>Bacillati</taxon>
        <taxon>Bacillota</taxon>
        <taxon>Bacilli</taxon>
        <taxon>Bacillales</taxon>
        <taxon>Paenibacillaceae</taxon>
        <taxon>Aneurinibacillus group</taxon>
        <taxon>Ammoniphilus</taxon>
    </lineage>
</organism>
<accession>A0ABS4GQE0</accession>
<dbReference type="HAMAP" id="MF_00117">
    <property type="entry name" value="HslO"/>
    <property type="match status" value="1"/>
</dbReference>
<dbReference type="Gene3D" id="3.90.1280.10">
    <property type="entry name" value="HSP33 redox switch-like"/>
    <property type="match status" value="1"/>
</dbReference>
<dbReference type="CDD" id="cd00498">
    <property type="entry name" value="Hsp33"/>
    <property type="match status" value="1"/>
</dbReference>
<evidence type="ECO:0000256" key="5">
    <source>
        <dbReference type="ARBA" id="ARBA00023284"/>
    </source>
</evidence>
<keyword evidence="4 6" id="KW-0143">Chaperone</keyword>
<dbReference type="PIRSF" id="PIRSF005261">
    <property type="entry name" value="Heat_shock_Hsp33"/>
    <property type="match status" value="1"/>
</dbReference>
<dbReference type="RefSeq" id="WP_209810523.1">
    <property type="nucleotide sequence ID" value="NZ_JAGGKT010000006.1"/>
</dbReference>
<dbReference type="EMBL" id="JAGGKT010000006">
    <property type="protein sequence ID" value="MBP1932486.1"/>
    <property type="molecule type" value="Genomic_DNA"/>
</dbReference>
<evidence type="ECO:0000256" key="1">
    <source>
        <dbReference type="ARBA" id="ARBA00022490"/>
    </source>
</evidence>
<comment type="PTM">
    <text evidence="6">Under oxidizing conditions two disulfide bonds are formed involving the reactive cysteines. Under reducing conditions zinc is bound to the reactive cysteines and the protein is inactive.</text>
</comment>
<dbReference type="PANTHER" id="PTHR30111">
    <property type="entry name" value="33 KDA CHAPERONIN"/>
    <property type="match status" value="1"/>
</dbReference>
<reference evidence="7 8" key="1">
    <citation type="submission" date="2021-03" db="EMBL/GenBank/DDBJ databases">
        <title>Genomic Encyclopedia of Type Strains, Phase IV (KMG-IV): sequencing the most valuable type-strain genomes for metagenomic binning, comparative biology and taxonomic classification.</title>
        <authorList>
            <person name="Goeker M."/>
        </authorList>
    </citation>
    <scope>NUCLEOTIDE SEQUENCE [LARGE SCALE GENOMIC DNA]</scope>
    <source>
        <strain evidence="7 8">DSM 24738</strain>
    </source>
</reference>
<evidence type="ECO:0000256" key="4">
    <source>
        <dbReference type="ARBA" id="ARBA00023186"/>
    </source>
</evidence>
<comment type="caution">
    <text evidence="7">The sequence shown here is derived from an EMBL/GenBank/DDBJ whole genome shotgun (WGS) entry which is preliminary data.</text>
</comment>
<keyword evidence="8" id="KW-1185">Reference proteome</keyword>
<keyword evidence="1 6" id="KW-0963">Cytoplasm</keyword>
<dbReference type="Proteomes" id="UP001519343">
    <property type="component" value="Unassembled WGS sequence"/>
</dbReference>
<comment type="subcellular location">
    <subcellularLocation>
        <location evidence="6">Cytoplasm</location>
    </subcellularLocation>
</comment>
<keyword evidence="5 6" id="KW-0676">Redox-active center</keyword>
<evidence type="ECO:0000256" key="6">
    <source>
        <dbReference type="HAMAP-Rule" id="MF_00117"/>
    </source>
</evidence>
<dbReference type="Pfam" id="PF01430">
    <property type="entry name" value="HSP33"/>
    <property type="match status" value="1"/>
</dbReference>
<dbReference type="Gene3D" id="3.55.30.10">
    <property type="entry name" value="Hsp33 domain"/>
    <property type="match status" value="1"/>
</dbReference>